<gene>
    <name evidence="3" type="ORF">NCTC13193_00142</name>
</gene>
<dbReference type="RefSeq" id="WP_121608151.1">
    <property type="nucleotide sequence ID" value="NZ_CAMISI010000024.1"/>
</dbReference>
<protein>
    <recommendedName>
        <fullName evidence="5">FaeA-like protein</fullName>
    </recommendedName>
</protein>
<dbReference type="AlphaFoldDB" id="A0A3S4WNX5"/>
<sequence length="93" mass="10715">MKYKKHNAAFDKVLTALQVLSRVDCCPPDTLPPRDKWPKTRDIADYCDTNIYVSRYYLMKLVKKKKAHVSSVPDQKSLRWCIATPTRGGDISQ</sequence>
<keyword evidence="2" id="KW-0804">Transcription</keyword>
<name>A0A3S4WNX5_SERFO</name>
<evidence type="ECO:0008006" key="5">
    <source>
        <dbReference type="Google" id="ProtNLM"/>
    </source>
</evidence>
<evidence type="ECO:0000313" key="3">
    <source>
        <dbReference type="EMBL" id="VEI61999.1"/>
    </source>
</evidence>
<evidence type="ECO:0000313" key="4">
    <source>
        <dbReference type="Proteomes" id="UP000270487"/>
    </source>
</evidence>
<dbReference type="InterPro" id="IPR006793">
    <property type="entry name" value="FaeA"/>
</dbReference>
<proteinExistence type="predicted"/>
<reference evidence="3 4" key="1">
    <citation type="submission" date="2018-12" db="EMBL/GenBank/DDBJ databases">
        <authorList>
            <consortium name="Pathogen Informatics"/>
        </authorList>
    </citation>
    <scope>NUCLEOTIDE SEQUENCE [LARGE SCALE GENOMIC DNA]</scope>
    <source>
        <strain evidence="3 4">NCTC13193</strain>
    </source>
</reference>
<evidence type="ECO:0000256" key="2">
    <source>
        <dbReference type="ARBA" id="ARBA00023163"/>
    </source>
</evidence>
<organism evidence="3 4">
    <name type="scientific">Serratia fonticola</name>
    <dbReference type="NCBI Taxonomy" id="47917"/>
    <lineage>
        <taxon>Bacteria</taxon>
        <taxon>Pseudomonadati</taxon>
        <taxon>Pseudomonadota</taxon>
        <taxon>Gammaproteobacteria</taxon>
        <taxon>Enterobacterales</taxon>
        <taxon>Yersiniaceae</taxon>
        <taxon>Serratia</taxon>
    </lineage>
</organism>
<dbReference type="Pfam" id="PF04703">
    <property type="entry name" value="FaeA"/>
    <property type="match status" value="1"/>
</dbReference>
<dbReference type="InterPro" id="IPR036388">
    <property type="entry name" value="WH-like_DNA-bd_sf"/>
</dbReference>
<evidence type="ECO:0000256" key="1">
    <source>
        <dbReference type="ARBA" id="ARBA00023015"/>
    </source>
</evidence>
<dbReference type="Proteomes" id="UP000270487">
    <property type="component" value="Chromosome"/>
</dbReference>
<dbReference type="EMBL" id="LR134492">
    <property type="protein sequence ID" value="VEI61999.1"/>
    <property type="molecule type" value="Genomic_DNA"/>
</dbReference>
<keyword evidence="1" id="KW-0805">Transcription regulation</keyword>
<accession>A0A3S4WNX5</accession>
<dbReference type="GO" id="GO:0006355">
    <property type="term" value="P:regulation of DNA-templated transcription"/>
    <property type="evidence" value="ECO:0007669"/>
    <property type="project" value="InterPro"/>
</dbReference>
<dbReference type="Gene3D" id="1.10.10.10">
    <property type="entry name" value="Winged helix-like DNA-binding domain superfamily/Winged helix DNA-binding domain"/>
    <property type="match status" value="1"/>
</dbReference>